<name>E2Q4B4_STRCL</name>
<proteinExistence type="predicted"/>
<dbReference type="InterPro" id="IPR023577">
    <property type="entry name" value="CYTH_domain"/>
</dbReference>
<feature type="region of interest" description="Disordered" evidence="1">
    <location>
        <begin position="1"/>
        <end position="26"/>
    </location>
</feature>
<dbReference type="AlphaFoldDB" id="E2Q4B4"/>
<dbReference type="KEGG" id="sclf:BB341_18925"/>
<evidence type="ECO:0000256" key="1">
    <source>
        <dbReference type="SAM" id="MobiDB-lite"/>
    </source>
</evidence>
<dbReference type="InterPro" id="IPR012042">
    <property type="entry name" value="NeuTTM/CthTTM-like"/>
</dbReference>
<sequence>MAGRAHPQDRVRAPQWNGSAGRGSNGLTTQGAHFVATEIERKFVVGDLGAVLRIPAVTVRQGYLARSTDEEVRVRQIGDEYTLTVKKGNGLQRSEFEILIDASQFNALWPATEGSRIAKTRREVELPENRLAHVDVFEGHLEGLATVEVEFADTGAAGAFTPPAWFGREVTEDRRYSNKVLSSEGAPV</sequence>
<dbReference type="CDD" id="cd07761">
    <property type="entry name" value="CYTH-like_CthTTM-like"/>
    <property type="match status" value="1"/>
</dbReference>
<dbReference type="STRING" id="1901.BB341_18925"/>
<feature type="domain" description="CYTH" evidence="2">
    <location>
        <begin position="36"/>
        <end position="183"/>
    </location>
</feature>
<dbReference type="InterPro" id="IPR033469">
    <property type="entry name" value="CYTH-like_dom_sf"/>
</dbReference>
<organism evidence="3 4">
    <name type="scientific">Streptomyces clavuligerus</name>
    <dbReference type="NCBI Taxonomy" id="1901"/>
    <lineage>
        <taxon>Bacteria</taxon>
        <taxon>Bacillati</taxon>
        <taxon>Actinomycetota</taxon>
        <taxon>Actinomycetes</taxon>
        <taxon>Kitasatosporales</taxon>
        <taxon>Streptomycetaceae</taxon>
        <taxon>Streptomyces</taxon>
    </lineage>
</organism>
<dbReference type="Proteomes" id="UP000002357">
    <property type="component" value="Chromosome"/>
</dbReference>
<dbReference type="PROSITE" id="PS51707">
    <property type="entry name" value="CYTH"/>
    <property type="match status" value="1"/>
</dbReference>
<dbReference type="PANTHER" id="PTHR40114">
    <property type="entry name" value="SLR0698 PROTEIN"/>
    <property type="match status" value="1"/>
</dbReference>
<accession>E2Q4B4</accession>
<dbReference type="OrthoDB" id="9805588at2"/>
<gene>
    <name evidence="3" type="ORF">SCLAV_1879</name>
</gene>
<dbReference type="SMART" id="SM01118">
    <property type="entry name" value="CYTH"/>
    <property type="match status" value="1"/>
</dbReference>
<reference evidence="3 4" key="1">
    <citation type="journal article" date="2010" name="Genome Biol. Evol.">
        <title>The sequence of a 1.8-mb bacterial linear plasmid reveals a rich evolutionary reservoir of secondary metabolic pathways.</title>
        <authorList>
            <person name="Medema M.H."/>
            <person name="Trefzer A."/>
            <person name="Kovalchuk A."/>
            <person name="van den Berg M."/>
            <person name="Mueller U."/>
            <person name="Heijne W."/>
            <person name="Wu L."/>
            <person name="Alam M.T."/>
            <person name="Ronning C.M."/>
            <person name="Nierman W.C."/>
            <person name="Bovenberg R.A.L."/>
            <person name="Breitling R."/>
            <person name="Takano E."/>
        </authorList>
    </citation>
    <scope>NUCLEOTIDE SEQUENCE [LARGE SCALE GENOMIC DNA]</scope>
    <source>
        <strain evidence="4">ATCC 27064 / DSM 738 / JCM 4710 / NBRC 13307 / NCIMB 12785 / NRRL 3585 / VKM Ac-602</strain>
    </source>
</reference>
<dbReference type="PANTHER" id="PTHR40114:SF1">
    <property type="entry name" value="SLR0698 PROTEIN"/>
    <property type="match status" value="1"/>
</dbReference>
<dbReference type="Gene3D" id="2.40.320.10">
    <property type="entry name" value="Hypothetical Protein Pfu-838710-001"/>
    <property type="match status" value="1"/>
</dbReference>
<keyword evidence="4" id="KW-1185">Reference proteome</keyword>
<protein>
    <submittedName>
        <fullName evidence="3">Adenylate cyclase</fullName>
    </submittedName>
</protein>
<dbReference type="Pfam" id="PF01928">
    <property type="entry name" value="CYTH"/>
    <property type="match status" value="1"/>
</dbReference>
<dbReference type="eggNOG" id="COG2954">
    <property type="taxonomic scope" value="Bacteria"/>
</dbReference>
<evidence type="ECO:0000313" key="4">
    <source>
        <dbReference type="Proteomes" id="UP000002357"/>
    </source>
</evidence>
<feature type="compositionally biased region" description="Basic and acidic residues" evidence="1">
    <location>
        <begin position="1"/>
        <end position="12"/>
    </location>
</feature>
<evidence type="ECO:0000259" key="2">
    <source>
        <dbReference type="PROSITE" id="PS51707"/>
    </source>
</evidence>
<dbReference type="SUPFAM" id="SSF55154">
    <property type="entry name" value="CYTH-like phosphatases"/>
    <property type="match status" value="1"/>
</dbReference>
<evidence type="ECO:0000313" key="3">
    <source>
        <dbReference type="EMBL" id="EFG06952.1"/>
    </source>
</evidence>
<dbReference type="EMBL" id="CM000913">
    <property type="protein sequence ID" value="EFG06952.1"/>
    <property type="molecule type" value="Genomic_DNA"/>
</dbReference>